<accession>A0ABS4BE51</accession>
<organism evidence="1 2">
    <name type="scientific">Jiella mangrovi</name>
    <dbReference type="NCBI Taxonomy" id="2821407"/>
    <lineage>
        <taxon>Bacteria</taxon>
        <taxon>Pseudomonadati</taxon>
        <taxon>Pseudomonadota</taxon>
        <taxon>Alphaproteobacteria</taxon>
        <taxon>Hyphomicrobiales</taxon>
        <taxon>Aurantimonadaceae</taxon>
        <taxon>Jiella</taxon>
    </lineage>
</organism>
<reference evidence="1 2" key="1">
    <citation type="submission" date="2021-04" db="EMBL/GenBank/DDBJ databases">
        <title>Whole genome sequence of Jiella sp. KSK16Y-1.</title>
        <authorList>
            <person name="Tuo L."/>
        </authorList>
    </citation>
    <scope>NUCLEOTIDE SEQUENCE [LARGE SCALE GENOMIC DNA]</scope>
    <source>
        <strain evidence="1 2">KSK16Y-1</strain>
    </source>
</reference>
<dbReference type="RefSeq" id="WP_209592660.1">
    <property type="nucleotide sequence ID" value="NZ_JAGJCF010000001.1"/>
</dbReference>
<evidence type="ECO:0000313" key="2">
    <source>
        <dbReference type="Proteomes" id="UP000678276"/>
    </source>
</evidence>
<gene>
    <name evidence="1" type="ORF">J6595_01370</name>
</gene>
<proteinExistence type="predicted"/>
<dbReference type="Proteomes" id="UP000678276">
    <property type="component" value="Unassembled WGS sequence"/>
</dbReference>
<evidence type="ECO:0000313" key="1">
    <source>
        <dbReference type="EMBL" id="MBP0614240.1"/>
    </source>
</evidence>
<sequence>MRGALLLLRDYAAVYLTAALVGSLVAADMMSASGLTVSDLCARLARWPDTASAGKPGEVRNYVLFTEVPFEGRTVVTGTRYASNGDQTITEQWCYLSGDDRPGAIASRLPLATKVNGSVTLSPFKRDALAVFGLDRDAVRALVASHCRFQ</sequence>
<keyword evidence="2" id="KW-1185">Reference proteome</keyword>
<name>A0ABS4BE51_9HYPH</name>
<protein>
    <submittedName>
        <fullName evidence="1">Uncharacterized protein</fullName>
    </submittedName>
</protein>
<comment type="caution">
    <text evidence="1">The sequence shown here is derived from an EMBL/GenBank/DDBJ whole genome shotgun (WGS) entry which is preliminary data.</text>
</comment>
<dbReference type="EMBL" id="JAGJCF010000001">
    <property type="protein sequence ID" value="MBP0614240.1"/>
    <property type="molecule type" value="Genomic_DNA"/>
</dbReference>